<evidence type="ECO:0000313" key="1">
    <source>
        <dbReference type="EMBL" id="CUP36659.1"/>
    </source>
</evidence>
<proteinExistence type="predicted"/>
<evidence type="ECO:0000313" key="2">
    <source>
        <dbReference type="Proteomes" id="UP000095544"/>
    </source>
</evidence>
<organism evidence="1 2">
    <name type="scientific">Faecalicatena contorta</name>
    <dbReference type="NCBI Taxonomy" id="39482"/>
    <lineage>
        <taxon>Bacteria</taxon>
        <taxon>Bacillati</taxon>
        <taxon>Bacillota</taxon>
        <taxon>Clostridia</taxon>
        <taxon>Lachnospirales</taxon>
        <taxon>Lachnospiraceae</taxon>
        <taxon>Faecalicatena</taxon>
    </lineage>
</organism>
<dbReference type="OrthoDB" id="48384at2"/>
<accession>A0A174MSJ2</accession>
<dbReference type="EMBL" id="CYZU01000090">
    <property type="protein sequence ID" value="CUP36659.1"/>
    <property type="molecule type" value="Genomic_DNA"/>
</dbReference>
<dbReference type="STRING" id="39482.ERS852491_04973"/>
<dbReference type="Proteomes" id="UP000095544">
    <property type="component" value="Unassembled WGS sequence"/>
</dbReference>
<reference evidence="1 2" key="1">
    <citation type="submission" date="2015-09" db="EMBL/GenBank/DDBJ databases">
        <authorList>
            <consortium name="Pathogen Informatics"/>
        </authorList>
    </citation>
    <scope>NUCLEOTIDE SEQUENCE [LARGE SCALE GENOMIC DNA]</scope>
    <source>
        <strain evidence="1 2">2789STDY5834876</strain>
    </source>
</reference>
<gene>
    <name evidence="1" type="ORF">ERS852491_04973</name>
</gene>
<protein>
    <submittedName>
        <fullName evidence="1">Uncharacterized protein</fullName>
    </submittedName>
</protein>
<dbReference type="AlphaFoldDB" id="A0A174MSJ2"/>
<dbReference type="RefSeq" id="WP_055155286.1">
    <property type="nucleotide sequence ID" value="NZ_CYZU01000090.1"/>
</dbReference>
<sequence length="144" mass="17243">MKKQICIEDIAEELEACTDSWEQFLNTETGEIVALSDGMWIERDEELDEEIDALDCYERLPNQYEIHEWKIMEAFALGVTSERKQERLLLALHGRKAYRHFKDEIINLGIDEEYYAYRFQALCKIAEEWCEKNEIPYTTREEKH</sequence>
<name>A0A174MSJ2_9FIRM</name>